<dbReference type="EMBL" id="JAPWIJ010000001">
    <property type="protein sequence ID" value="MCZ4517364.1"/>
    <property type="molecule type" value="Genomic_DNA"/>
</dbReference>
<proteinExistence type="predicted"/>
<evidence type="ECO:0000313" key="2">
    <source>
        <dbReference type="EMBL" id="MCZ4517364.1"/>
    </source>
</evidence>
<evidence type="ECO:0000256" key="1">
    <source>
        <dbReference type="SAM" id="SignalP"/>
    </source>
</evidence>
<keyword evidence="1" id="KW-0732">Signal</keyword>
<feature type="chain" id="PRO_5045840086" description="Secreted protein" evidence="1">
    <location>
        <begin position="29"/>
        <end position="76"/>
    </location>
</feature>
<feature type="signal peptide" evidence="1">
    <location>
        <begin position="1"/>
        <end position="28"/>
    </location>
</feature>
<dbReference type="RefSeq" id="WP_269601970.1">
    <property type="nucleotide sequence ID" value="NZ_JAPWIJ010000001.1"/>
</dbReference>
<accession>A0ABT4M8S5</accession>
<name>A0ABT4M8S5_9NOCA</name>
<evidence type="ECO:0008006" key="4">
    <source>
        <dbReference type="Google" id="ProtNLM"/>
    </source>
</evidence>
<reference evidence="2" key="1">
    <citation type="submission" date="2022-12" db="EMBL/GenBank/DDBJ databases">
        <authorList>
            <person name="Krivoruchko A.V."/>
            <person name="Elkin A."/>
        </authorList>
    </citation>
    <scope>NUCLEOTIDE SEQUENCE</scope>
    <source>
        <strain evidence="2">IEGM 1391</strain>
    </source>
</reference>
<sequence length="76" mass="7675">MKSNRVRTLVVSSFVALAMLSAAPSASAAPSDPMPPTFGSSGLTIEQVDDIIRIFLPGHCTVTGSVGCSTPAALLG</sequence>
<protein>
    <recommendedName>
        <fullName evidence="4">Secreted protein</fullName>
    </recommendedName>
</protein>
<evidence type="ECO:0000313" key="3">
    <source>
        <dbReference type="Proteomes" id="UP001081071"/>
    </source>
</evidence>
<keyword evidence="3" id="KW-1185">Reference proteome</keyword>
<dbReference type="Proteomes" id="UP001081071">
    <property type="component" value="Unassembled WGS sequence"/>
</dbReference>
<gene>
    <name evidence="2" type="ORF">O4220_02480</name>
</gene>
<organism evidence="2 3">
    <name type="scientific">Rhodococcus ruber</name>
    <dbReference type="NCBI Taxonomy" id="1830"/>
    <lineage>
        <taxon>Bacteria</taxon>
        <taxon>Bacillati</taxon>
        <taxon>Actinomycetota</taxon>
        <taxon>Actinomycetes</taxon>
        <taxon>Mycobacteriales</taxon>
        <taxon>Nocardiaceae</taxon>
        <taxon>Rhodococcus</taxon>
    </lineage>
</organism>
<comment type="caution">
    <text evidence="2">The sequence shown here is derived from an EMBL/GenBank/DDBJ whole genome shotgun (WGS) entry which is preliminary data.</text>
</comment>